<dbReference type="AlphaFoldDB" id="A0A7G5FIC2"/>
<keyword evidence="2" id="KW-1185">Reference proteome</keyword>
<evidence type="ECO:0000313" key="1">
    <source>
        <dbReference type="EMBL" id="QMV86363.1"/>
    </source>
</evidence>
<accession>A0A7G5FIC2</accession>
<dbReference type="Proteomes" id="UP000515570">
    <property type="component" value="Chromosome"/>
</dbReference>
<sequence>MNNYPLPDTVRALCSKHGITGPDATTMHRSFVNAILTAPADDINALGFRYLTPGGNYLGTVAVMQQIKGAAEKIGRDAYLEKAAPVFGSDAIRLVVIALEEPCA</sequence>
<gene>
    <name evidence="1" type="ORF">HW450_06620</name>
</gene>
<protein>
    <submittedName>
        <fullName evidence="1">Uncharacterized protein</fullName>
    </submittedName>
</protein>
<organism evidence="1 2">
    <name type="scientific">Corynebacterium hindlerae</name>
    <dbReference type="NCBI Taxonomy" id="699041"/>
    <lineage>
        <taxon>Bacteria</taxon>
        <taxon>Bacillati</taxon>
        <taxon>Actinomycetota</taxon>
        <taxon>Actinomycetes</taxon>
        <taxon>Mycobacteriales</taxon>
        <taxon>Corynebacteriaceae</taxon>
        <taxon>Corynebacterium</taxon>
    </lineage>
</organism>
<proteinExistence type="predicted"/>
<reference evidence="1 2" key="1">
    <citation type="submission" date="2020-07" db="EMBL/GenBank/DDBJ databases">
        <title>non toxigenic Corynebacterium sp. nov from a clinical source.</title>
        <authorList>
            <person name="Bernier A.-M."/>
            <person name="Bernard K."/>
        </authorList>
    </citation>
    <scope>NUCLEOTIDE SEQUENCE [LARGE SCALE GENOMIC DNA]</scope>
    <source>
        <strain evidence="2">NML 93-0612</strain>
    </source>
</reference>
<evidence type="ECO:0000313" key="2">
    <source>
        <dbReference type="Proteomes" id="UP000515570"/>
    </source>
</evidence>
<name>A0A7G5FIC2_9CORY</name>
<dbReference type="EMBL" id="CP059833">
    <property type="protein sequence ID" value="QMV86363.1"/>
    <property type="molecule type" value="Genomic_DNA"/>
</dbReference>
<dbReference type="RefSeq" id="WP_182387176.1">
    <property type="nucleotide sequence ID" value="NZ_CP059833.1"/>
</dbReference>